<feature type="transmembrane region" description="Helical" evidence="2">
    <location>
        <begin position="166"/>
        <end position="189"/>
    </location>
</feature>
<name>A0A1M7QVF5_9ACTN</name>
<feature type="compositionally biased region" description="Pro residues" evidence="1">
    <location>
        <begin position="350"/>
        <end position="365"/>
    </location>
</feature>
<proteinExistence type="predicted"/>
<keyword evidence="2" id="KW-0812">Transmembrane</keyword>
<evidence type="ECO:0000313" key="4">
    <source>
        <dbReference type="Proteomes" id="UP000184440"/>
    </source>
</evidence>
<keyword evidence="2" id="KW-1133">Transmembrane helix</keyword>
<dbReference type="RefSeq" id="WP_143175308.1">
    <property type="nucleotide sequence ID" value="NZ_FRCS01000005.1"/>
</dbReference>
<accession>A0A1M7QVF5</accession>
<evidence type="ECO:0000256" key="2">
    <source>
        <dbReference type="SAM" id="Phobius"/>
    </source>
</evidence>
<evidence type="ECO:0000313" key="3">
    <source>
        <dbReference type="EMBL" id="SHN35823.1"/>
    </source>
</evidence>
<feature type="compositionally biased region" description="Basic and acidic residues" evidence="1">
    <location>
        <begin position="303"/>
        <end position="313"/>
    </location>
</feature>
<keyword evidence="2" id="KW-0472">Membrane</keyword>
<evidence type="ECO:0000256" key="1">
    <source>
        <dbReference type="SAM" id="MobiDB-lite"/>
    </source>
</evidence>
<reference evidence="3 4" key="1">
    <citation type="submission" date="2016-11" db="EMBL/GenBank/DDBJ databases">
        <authorList>
            <person name="Jaros S."/>
            <person name="Januszkiewicz K."/>
            <person name="Wedrychowicz H."/>
        </authorList>
    </citation>
    <scope>NUCLEOTIDE SEQUENCE [LARGE SCALE GENOMIC DNA]</scope>
    <source>
        <strain evidence="3 4">DSM 46144</strain>
    </source>
</reference>
<feature type="compositionally biased region" description="Pro residues" evidence="1">
    <location>
        <begin position="135"/>
        <end position="152"/>
    </location>
</feature>
<feature type="compositionally biased region" description="Polar residues" evidence="1">
    <location>
        <begin position="289"/>
        <end position="300"/>
    </location>
</feature>
<evidence type="ECO:0008006" key="5">
    <source>
        <dbReference type="Google" id="ProtNLM"/>
    </source>
</evidence>
<feature type="region of interest" description="Disordered" evidence="1">
    <location>
        <begin position="1"/>
        <end position="26"/>
    </location>
</feature>
<gene>
    <name evidence="3" type="ORF">SAMN05443668_105443</name>
</gene>
<dbReference type="EMBL" id="FRCS01000005">
    <property type="protein sequence ID" value="SHN35823.1"/>
    <property type="molecule type" value="Genomic_DNA"/>
</dbReference>
<sequence length="394" mass="41372">MSESRGPSTHDVPDHEGFADPESEAGVDAILHDDALLDALGRGELPASYRDDVAARLLTGWREDLDDGLLSPAPMLLATVDTESTPQDDTEVLSLFRDDTTPLPVFTDPDRIDESVRSAFVAAGYARPAGEYPTEPTPQLPPSFDEAPPPSEPADRRSRRRRLDRVVVAVAATAAIVAAGSAGSVAAAATAHPGDRLWPISRVIYAERARSIVASEEGHASLEKAREAIRRGDPVAARRYLEEAQEKLDTQVREGSDEADELAQELQITATLPEFRSPYGDPRRAGADPSTSGGATTGPSPRSRWERNGDPRRGPGSTSTTPSPGSTPSTAPRPTDPAPTTEAPTQGPTEPGPTPSEPGNTPDPQPTETISNGGSSDGQSGDQVTGADAGSTAE</sequence>
<protein>
    <recommendedName>
        <fullName evidence="5">Anti-sigma-D factor RsdA to sigma factor binding region</fullName>
    </recommendedName>
</protein>
<organism evidence="3 4">
    <name type="scientific">Cryptosporangium aurantiacum</name>
    <dbReference type="NCBI Taxonomy" id="134849"/>
    <lineage>
        <taxon>Bacteria</taxon>
        <taxon>Bacillati</taxon>
        <taxon>Actinomycetota</taxon>
        <taxon>Actinomycetes</taxon>
        <taxon>Cryptosporangiales</taxon>
        <taxon>Cryptosporangiaceae</taxon>
        <taxon>Cryptosporangium</taxon>
    </lineage>
</organism>
<feature type="compositionally biased region" description="Low complexity" evidence="1">
    <location>
        <begin position="314"/>
        <end position="349"/>
    </location>
</feature>
<dbReference type="Proteomes" id="UP000184440">
    <property type="component" value="Unassembled WGS sequence"/>
</dbReference>
<keyword evidence="4" id="KW-1185">Reference proteome</keyword>
<dbReference type="OrthoDB" id="5191711at2"/>
<dbReference type="STRING" id="134849.SAMN05443668_105443"/>
<dbReference type="AlphaFoldDB" id="A0A1M7QVF5"/>
<feature type="region of interest" description="Disordered" evidence="1">
    <location>
        <begin position="269"/>
        <end position="394"/>
    </location>
</feature>
<feature type="region of interest" description="Disordered" evidence="1">
    <location>
        <begin position="127"/>
        <end position="160"/>
    </location>
</feature>
<feature type="compositionally biased region" description="Low complexity" evidence="1">
    <location>
        <begin position="371"/>
        <end position="383"/>
    </location>
</feature>